<comment type="similarity">
    <text evidence="1 2">Belongs to the anti-sigma-factor antagonist family.</text>
</comment>
<dbReference type="PANTHER" id="PTHR33495:SF13">
    <property type="entry name" value="ANTI-SIGMA-F FACTOR ANTAGONIST RSFB"/>
    <property type="match status" value="1"/>
</dbReference>
<proteinExistence type="inferred from homology"/>
<dbReference type="Gene3D" id="3.30.750.24">
    <property type="entry name" value="STAS domain"/>
    <property type="match status" value="1"/>
</dbReference>
<dbReference type="PROSITE" id="PS50801">
    <property type="entry name" value="STAS"/>
    <property type="match status" value="1"/>
</dbReference>
<dbReference type="EMBL" id="AP022593">
    <property type="protein sequence ID" value="BBY48645.1"/>
    <property type="molecule type" value="Genomic_DNA"/>
</dbReference>
<reference evidence="4 5" key="1">
    <citation type="journal article" date="2019" name="Emerg. Microbes Infect.">
        <title>Comprehensive subspecies identification of 175 nontuberculous mycobacteria species based on 7547 genomic profiles.</title>
        <authorList>
            <person name="Matsumoto Y."/>
            <person name="Kinjo T."/>
            <person name="Motooka D."/>
            <person name="Nabeya D."/>
            <person name="Jung N."/>
            <person name="Uechi K."/>
            <person name="Horii T."/>
            <person name="Iida T."/>
            <person name="Fujita J."/>
            <person name="Nakamura S."/>
        </authorList>
    </citation>
    <scope>NUCLEOTIDE SEQUENCE [LARGE SCALE GENOMIC DNA]</scope>
    <source>
        <strain evidence="4 5">JCM 18538</strain>
    </source>
</reference>
<evidence type="ECO:0000313" key="5">
    <source>
        <dbReference type="Proteomes" id="UP000467428"/>
    </source>
</evidence>
<name>A0A7I7RY30_9MYCO</name>
<evidence type="ECO:0000256" key="2">
    <source>
        <dbReference type="RuleBase" id="RU003749"/>
    </source>
</evidence>
<gene>
    <name evidence="4" type="ORF">MARA_21130</name>
</gene>
<feature type="domain" description="STAS" evidence="3">
    <location>
        <begin position="19"/>
        <end position="127"/>
    </location>
</feature>
<organism evidence="4 5">
    <name type="scientific">Mycolicibacterium arabiense</name>
    <dbReference type="NCBI Taxonomy" id="1286181"/>
    <lineage>
        <taxon>Bacteria</taxon>
        <taxon>Bacillati</taxon>
        <taxon>Actinomycetota</taxon>
        <taxon>Actinomycetes</taxon>
        <taxon>Mycobacteriales</taxon>
        <taxon>Mycobacteriaceae</taxon>
        <taxon>Mycolicibacterium</taxon>
    </lineage>
</organism>
<dbReference type="InterPro" id="IPR003658">
    <property type="entry name" value="Anti-sigma_ant"/>
</dbReference>
<evidence type="ECO:0000313" key="4">
    <source>
        <dbReference type="EMBL" id="BBY48645.1"/>
    </source>
</evidence>
<dbReference type="CDD" id="cd07043">
    <property type="entry name" value="STAS_anti-anti-sigma_factors"/>
    <property type="match status" value="1"/>
</dbReference>
<dbReference type="PANTHER" id="PTHR33495">
    <property type="entry name" value="ANTI-SIGMA FACTOR ANTAGONIST TM_1081-RELATED-RELATED"/>
    <property type="match status" value="1"/>
</dbReference>
<geneLocation type="plasmid" evidence="5">
    <name>pjcm18538 dna</name>
</geneLocation>
<evidence type="ECO:0000256" key="1">
    <source>
        <dbReference type="ARBA" id="ARBA00009013"/>
    </source>
</evidence>
<dbReference type="Proteomes" id="UP000467428">
    <property type="component" value="Chromosome"/>
</dbReference>
<dbReference type="SUPFAM" id="SSF52091">
    <property type="entry name" value="SpoIIaa-like"/>
    <property type="match status" value="1"/>
</dbReference>
<dbReference type="AlphaFoldDB" id="A0A7I7RY30"/>
<dbReference type="KEGG" id="marz:MARA_21130"/>
<dbReference type="NCBIfam" id="TIGR00377">
    <property type="entry name" value="ant_ant_sig"/>
    <property type="match status" value="1"/>
</dbReference>
<dbReference type="InterPro" id="IPR002645">
    <property type="entry name" value="STAS_dom"/>
</dbReference>
<accession>A0A7I7RY30</accession>
<dbReference type="InterPro" id="IPR036513">
    <property type="entry name" value="STAS_dom_sf"/>
</dbReference>
<evidence type="ECO:0000259" key="3">
    <source>
        <dbReference type="PROSITE" id="PS50801"/>
    </source>
</evidence>
<sequence length="129" mass="13545">MTADWQQGGDVNSAQPRGIELTILDVDGARVLDVRGVVDLLSAPAFREHVEAALAEAPRALLIDLTDVDFFASVGLEVLVSAHRSAPPTTQVAVVADGPATSRPIRITGVDQIVALYPTLQQAVDGIGH</sequence>
<protein>
    <recommendedName>
        <fullName evidence="2">Anti-sigma factor antagonist</fullName>
    </recommendedName>
</protein>
<keyword evidence="5" id="KW-1185">Reference proteome</keyword>
<dbReference type="GO" id="GO:0043856">
    <property type="term" value="F:anti-sigma factor antagonist activity"/>
    <property type="evidence" value="ECO:0007669"/>
    <property type="project" value="InterPro"/>
</dbReference>
<dbReference type="Pfam" id="PF01740">
    <property type="entry name" value="STAS"/>
    <property type="match status" value="1"/>
</dbReference>